<keyword evidence="7 8" id="KW-0472">Membrane</keyword>
<feature type="transmembrane region" description="Helical" evidence="8">
    <location>
        <begin position="97"/>
        <end position="122"/>
    </location>
</feature>
<evidence type="ECO:0000256" key="5">
    <source>
        <dbReference type="ARBA" id="ARBA00022801"/>
    </source>
</evidence>
<comment type="subcellular location">
    <subcellularLocation>
        <location evidence="1">Cell membrane</location>
        <topology evidence="1">Multi-pass membrane protein</topology>
    </subcellularLocation>
</comment>
<dbReference type="GO" id="GO:0006508">
    <property type="term" value="P:proteolysis"/>
    <property type="evidence" value="ECO:0007669"/>
    <property type="project" value="UniProtKB-KW"/>
</dbReference>
<gene>
    <name evidence="9" type="ORF">AU255_11115</name>
</gene>
<keyword evidence="10" id="KW-1185">Reference proteome</keyword>
<keyword evidence="2" id="KW-1003">Cell membrane</keyword>
<organism evidence="9 10">
    <name type="scientific">Methyloprofundus sedimenti</name>
    <dbReference type="NCBI Taxonomy" id="1420851"/>
    <lineage>
        <taxon>Bacteria</taxon>
        <taxon>Pseudomonadati</taxon>
        <taxon>Pseudomonadota</taxon>
        <taxon>Gammaproteobacteria</taxon>
        <taxon>Methylococcales</taxon>
        <taxon>Methylococcaceae</taxon>
        <taxon>Methyloprofundus</taxon>
    </lineage>
</organism>
<dbReference type="NCBIfam" id="TIGR04177">
    <property type="entry name" value="exosort_XrtH"/>
    <property type="match status" value="1"/>
</dbReference>
<dbReference type="GO" id="GO:0008233">
    <property type="term" value="F:peptidase activity"/>
    <property type="evidence" value="ECO:0007669"/>
    <property type="project" value="UniProtKB-KW"/>
</dbReference>
<comment type="caution">
    <text evidence="9">The sequence shown here is derived from an EMBL/GenBank/DDBJ whole genome shotgun (WGS) entry which is preliminary data.</text>
</comment>
<evidence type="ECO:0000256" key="2">
    <source>
        <dbReference type="ARBA" id="ARBA00022475"/>
    </source>
</evidence>
<dbReference type="AlphaFoldDB" id="A0A1V8M9U2"/>
<evidence type="ECO:0000256" key="4">
    <source>
        <dbReference type="ARBA" id="ARBA00022692"/>
    </source>
</evidence>
<dbReference type="Proteomes" id="UP000191980">
    <property type="component" value="Unassembled WGS sequence"/>
</dbReference>
<evidence type="ECO:0000256" key="7">
    <source>
        <dbReference type="ARBA" id="ARBA00023136"/>
    </source>
</evidence>
<evidence type="ECO:0000256" key="6">
    <source>
        <dbReference type="ARBA" id="ARBA00022989"/>
    </source>
</evidence>
<accession>A0A1V8M9U2</accession>
<dbReference type="InterPro" id="IPR019127">
    <property type="entry name" value="Exosortase"/>
</dbReference>
<dbReference type="InterPro" id="IPR026392">
    <property type="entry name" value="Exo/Archaeosortase_dom"/>
</dbReference>
<evidence type="ECO:0000313" key="9">
    <source>
        <dbReference type="EMBL" id="OQK18335.1"/>
    </source>
</evidence>
<keyword evidence="3" id="KW-0645">Protease</keyword>
<dbReference type="OrthoDB" id="5540917at2"/>
<feature type="transmembrane region" description="Helical" evidence="8">
    <location>
        <begin position="28"/>
        <end position="47"/>
    </location>
</feature>
<dbReference type="RefSeq" id="WP_080522940.1">
    <property type="nucleotide sequence ID" value="NZ_LPUF01000001.1"/>
</dbReference>
<evidence type="ECO:0000313" key="10">
    <source>
        <dbReference type="Proteomes" id="UP000191980"/>
    </source>
</evidence>
<keyword evidence="5" id="KW-0378">Hydrolase</keyword>
<protein>
    <submittedName>
        <fullName evidence="9">Exosortase H</fullName>
    </submittedName>
</protein>
<dbReference type="NCBIfam" id="TIGR04178">
    <property type="entry name" value="exo_archaeo"/>
    <property type="match status" value="1"/>
</dbReference>
<proteinExistence type="predicted"/>
<sequence>MYKFFLYFLGIQICLFWIVQSNKVHQNIIIPFTEIIAYISVWIVKFFDGQVISHGVILQQVGSGFSVSIQSGCNGVEAILVLIAAILAFPSPWKYKIWGIITGFFAVELLNIVRIISLFYLGQWNKDVFEWAHLYIWQALIMLDVLIIFLLWLKLLPVAQEVEANDHAN</sequence>
<reference evidence="9 10" key="1">
    <citation type="submission" date="2015-12" db="EMBL/GenBank/DDBJ databases">
        <authorList>
            <person name="Shamseldin A."/>
            <person name="Moawad H."/>
            <person name="Abd El-Rahim W.M."/>
            <person name="Sadowsky M.J."/>
        </authorList>
    </citation>
    <scope>NUCLEOTIDE SEQUENCE [LARGE SCALE GENOMIC DNA]</scope>
    <source>
        <strain evidence="9 10">WF1</strain>
    </source>
</reference>
<evidence type="ECO:0000256" key="3">
    <source>
        <dbReference type="ARBA" id="ARBA00022670"/>
    </source>
</evidence>
<dbReference type="GO" id="GO:0005886">
    <property type="term" value="C:plasma membrane"/>
    <property type="evidence" value="ECO:0007669"/>
    <property type="project" value="UniProtKB-SubCell"/>
</dbReference>
<dbReference type="InterPro" id="IPR026441">
    <property type="entry name" value="Exosort_XrtH"/>
</dbReference>
<feature type="transmembrane region" description="Helical" evidence="8">
    <location>
        <begin position="67"/>
        <end position="90"/>
    </location>
</feature>
<feature type="transmembrane region" description="Helical" evidence="8">
    <location>
        <begin position="6"/>
        <end position="21"/>
    </location>
</feature>
<keyword evidence="6 8" id="KW-1133">Transmembrane helix</keyword>
<dbReference type="STRING" id="1420851.AU255_11115"/>
<feature type="transmembrane region" description="Helical" evidence="8">
    <location>
        <begin position="134"/>
        <end position="153"/>
    </location>
</feature>
<dbReference type="EMBL" id="LPUF01000001">
    <property type="protein sequence ID" value="OQK18335.1"/>
    <property type="molecule type" value="Genomic_DNA"/>
</dbReference>
<name>A0A1V8M9U2_9GAMM</name>
<evidence type="ECO:0000256" key="1">
    <source>
        <dbReference type="ARBA" id="ARBA00004651"/>
    </source>
</evidence>
<evidence type="ECO:0000256" key="8">
    <source>
        <dbReference type="SAM" id="Phobius"/>
    </source>
</evidence>
<keyword evidence="4 8" id="KW-0812">Transmembrane</keyword>
<dbReference type="Pfam" id="PF09721">
    <property type="entry name" value="Exosortase_EpsH"/>
    <property type="match status" value="1"/>
</dbReference>